<dbReference type="EMBL" id="JABANM010027345">
    <property type="protein sequence ID" value="KAF4711465.1"/>
    <property type="molecule type" value="Genomic_DNA"/>
</dbReference>
<accession>A0A7J6QSM1</accession>
<organism evidence="3 4">
    <name type="scientific">Perkinsus olseni</name>
    <name type="common">Perkinsus atlanticus</name>
    <dbReference type="NCBI Taxonomy" id="32597"/>
    <lineage>
        <taxon>Eukaryota</taxon>
        <taxon>Sar</taxon>
        <taxon>Alveolata</taxon>
        <taxon>Perkinsozoa</taxon>
        <taxon>Perkinsea</taxon>
        <taxon>Perkinsida</taxon>
        <taxon>Perkinsidae</taxon>
        <taxon>Perkinsus</taxon>
    </lineage>
</organism>
<proteinExistence type="predicted"/>
<evidence type="ECO:0000256" key="2">
    <source>
        <dbReference type="SAM" id="Phobius"/>
    </source>
</evidence>
<name>A0A7J6QSM1_PEROL</name>
<keyword evidence="2" id="KW-0812">Transmembrane</keyword>
<feature type="transmembrane region" description="Helical" evidence="2">
    <location>
        <begin position="80"/>
        <end position="98"/>
    </location>
</feature>
<evidence type="ECO:0000313" key="3">
    <source>
        <dbReference type="EMBL" id="KAF4711465.1"/>
    </source>
</evidence>
<evidence type="ECO:0000313" key="4">
    <source>
        <dbReference type="Proteomes" id="UP000574390"/>
    </source>
</evidence>
<keyword evidence="2" id="KW-1133">Transmembrane helix</keyword>
<reference evidence="3 4" key="1">
    <citation type="submission" date="2020-04" db="EMBL/GenBank/DDBJ databases">
        <title>Perkinsus olseni comparative genomics.</title>
        <authorList>
            <person name="Bogema D.R."/>
        </authorList>
    </citation>
    <scope>NUCLEOTIDE SEQUENCE [LARGE SCALE GENOMIC DNA]</scope>
    <source>
        <strain evidence="3">ATCC PRA-205</strain>
    </source>
</reference>
<keyword evidence="2" id="KW-0472">Membrane</keyword>
<feature type="non-terminal residue" evidence="3">
    <location>
        <position position="1"/>
    </location>
</feature>
<gene>
    <name evidence="3" type="ORF">FOZ62_005323</name>
</gene>
<comment type="caution">
    <text evidence="3">The sequence shown here is derived from an EMBL/GenBank/DDBJ whole genome shotgun (WGS) entry which is preliminary data.</text>
</comment>
<feature type="compositionally biased region" description="Low complexity" evidence="1">
    <location>
        <begin position="26"/>
        <end position="43"/>
    </location>
</feature>
<evidence type="ECO:0000256" key="1">
    <source>
        <dbReference type="SAM" id="MobiDB-lite"/>
    </source>
</evidence>
<feature type="compositionally biased region" description="Basic residues" evidence="1">
    <location>
        <begin position="1"/>
        <end position="22"/>
    </location>
</feature>
<dbReference type="Proteomes" id="UP000574390">
    <property type="component" value="Unassembled WGS sequence"/>
</dbReference>
<sequence length="272" mass="30004">DVVSKASKKNPRRPTKQQRKSNGKVPSPSASSTPPANAKANNKTTAHLVSNTVPDSYIRVSPANRPVYNSLSPMFFTHHLGRVIVLVFPFNLLGYQWWLATCLYWVSIDLFSMTPELMFLLSHQCRQRLISLYPRQGRGSSAILGSKSAMFVKDTFLLALNYLSTRGTYALTFLLALRLAFSASTGTSTMMSLSTVYLTLNIVKYGTASNVDATFTCTDTDSTSRDQLPLWEAASRKGVEGSSTSLGRAQPEVPRNGDARPFYNFYYAAGRG</sequence>
<protein>
    <submittedName>
        <fullName evidence="3">Uncharacterized protein</fullName>
    </submittedName>
</protein>
<dbReference type="AlphaFoldDB" id="A0A7J6QSM1"/>
<feature type="region of interest" description="Disordered" evidence="1">
    <location>
        <begin position="1"/>
        <end position="43"/>
    </location>
</feature>